<dbReference type="PANTHER" id="PTHR43806">
    <property type="entry name" value="PEPTIDASE S8"/>
    <property type="match status" value="1"/>
</dbReference>
<dbReference type="SUPFAM" id="SSF52743">
    <property type="entry name" value="Subtilisin-like"/>
    <property type="match status" value="1"/>
</dbReference>
<comment type="similarity">
    <text evidence="1 5">Belongs to the peptidase S8 family.</text>
</comment>
<dbReference type="PROSITE" id="PS51892">
    <property type="entry name" value="SUBTILASE"/>
    <property type="match status" value="1"/>
</dbReference>
<dbReference type="InterPro" id="IPR023827">
    <property type="entry name" value="Peptidase_S8_Asp-AS"/>
</dbReference>
<keyword evidence="4 5" id="KW-0720">Serine protease</keyword>
<dbReference type="InterPro" id="IPR050131">
    <property type="entry name" value="Peptidase_S8_subtilisin-like"/>
</dbReference>
<evidence type="ECO:0000256" key="4">
    <source>
        <dbReference type="ARBA" id="ARBA00022825"/>
    </source>
</evidence>
<feature type="domain" description="Peptidase S8/S53" evidence="6">
    <location>
        <begin position="167"/>
        <end position="403"/>
    </location>
</feature>
<evidence type="ECO:0000256" key="2">
    <source>
        <dbReference type="ARBA" id="ARBA00022670"/>
    </source>
</evidence>
<evidence type="ECO:0000256" key="1">
    <source>
        <dbReference type="ARBA" id="ARBA00011073"/>
    </source>
</evidence>
<evidence type="ECO:0000313" key="7">
    <source>
        <dbReference type="EMBL" id="RIA56855.1"/>
    </source>
</evidence>
<feature type="active site" description="Charge relay system" evidence="5">
    <location>
        <position position="174"/>
    </location>
</feature>
<evidence type="ECO:0000313" key="8">
    <source>
        <dbReference type="Proteomes" id="UP000266273"/>
    </source>
</evidence>
<dbReference type="PANTHER" id="PTHR43806:SF11">
    <property type="entry name" value="CEREVISIN-RELATED"/>
    <property type="match status" value="1"/>
</dbReference>
<dbReference type="InterPro" id="IPR000209">
    <property type="entry name" value="Peptidase_S8/S53_dom"/>
</dbReference>
<dbReference type="Proteomes" id="UP000266273">
    <property type="component" value="Unassembled WGS sequence"/>
</dbReference>
<evidence type="ECO:0000256" key="5">
    <source>
        <dbReference type="PROSITE-ProRule" id="PRU01240"/>
    </source>
</evidence>
<dbReference type="Gene3D" id="3.40.50.200">
    <property type="entry name" value="Peptidase S8/S53 domain"/>
    <property type="match status" value="1"/>
</dbReference>
<keyword evidence="2 5" id="KW-0645">Protease</keyword>
<sequence length="422" mass="45981">MIRGLMIALTVAACTPALSKEPASPRDWVHLAVDHLCGPQPVSGLAAQQALRGAWFLDEQREERGRQMLRLTQRFALPGGGELRVRQVRFRGQVRRFTAAVYKENGSELHPHLLGMADGRCRLHAGRRIVRKAPANTVLEQLASDLETVKWTETLEAPWPDGTDPGGPRVALVDSGLAYDLPLFRDRLARGDDGKPLGYDFWDQDPWPYDGDTSRGVFFPIRHGTAVASVLVREAPSAALIPFRYPRPDMSRMRTLLERAAQAGARVIAMPLGSRKPEDWTAFAKAMRGHPGLLAIVSAGNNGRNIDDDPLWPGVLTLDNMIVVTSSDGFGRLARGSNWGPQSVDIMLPAENVPVVDFRGASGTASGSSYAVPRLAALAARLLAEAPNLTTDQLKARIFARAKPSPYEDEVVAVGWIADPAE</sequence>
<dbReference type="EMBL" id="QXDF01000001">
    <property type="protein sequence ID" value="RIA56855.1"/>
    <property type="molecule type" value="Genomic_DNA"/>
</dbReference>
<accession>A0A397QAL3</accession>
<evidence type="ECO:0000259" key="6">
    <source>
        <dbReference type="Pfam" id="PF00082"/>
    </source>
</evidence>
<dbReference type="GO" id="GO:0004252">
    <property type="term" value="F:serine-type endopeptidase activity"/>
    <property type="evidence" value="ECO:0007669"/>
    <property type="project" value="UniProtKB-UniRule"/>
</dbReference>
<dbReference type="Pfam" id="PF00082">
    <property type="entry name" value="Peptidase_S8"/>
    <property type="match status" value="1"/>
</dbReference>
<comment type="caution">
    <text evidence="7">The sequence shown here is derived from an EMBL/GenBank/DDBJ whole genome shotgun (WGS) entry which is preliminary data.</text>
</comment>
<evidence type="ECO:0000256" key="3">
    <source>
        <dbReference type="ARBA" id="ARBA00022801"/>
    </source>
</evidence>
<dbReference type="RefSeq" id="WP_170144395.1">
    <property type="nucleotide sequence ID" value="NZ_QXDF01000001.1"/>
</dbReference>
<keyword evidence="8" id="KW-1185">Reference proteome</keyword>
<feature type="active site" description="Charge relay system" evidence="5">
    <location>
        <position position="223"/>
    </location>
</feature>
<keyword evidence="3 5" id="KW-0378">Hydrolase</keyword>
<proteinExistence type="inferred from homology"/>
<feature type="active site" description="Charge relay system" evidence="5">
    <location>
        <position position="369"/>
    </location>
</feature>
<dbReference type="AlphaFoldDB" id="A0A397QAL3"/>
<dbReference type="PROSITE" id="PS00136">
    <property type="entry name" value="SUBTILASE_ASP"/>
    <property type="match status" value="1"/>
</dbReference>
<protein>
    <submittedName>
        <fullName evidence="7">Subtilase family protein</fullName>
    </submittedName>
</protein>
<dbReference type="GO" id="GO:0006508">
    <property type="term" value="P:proteolysis"/>
    <property type="evidence" value="ECO:0007669"/>
    <property type="project" value="UniProtKB-KW"/>
</dbReference>
<dbReference type="InterPro" id="IPR036852">
    <property type="entry name" value="Peptidase_S8/S53_dom_sf"/>
</dbReference>
<organism evidence="7 8">
    <name type="scientific">Dichotomicrobium thermohalophilum</name>
    <dbReference type="NCBI Taxonomy" id="933063"/>
    <lineage>
        <taxon>Bacteria</taxon>
        <taxon>Pseudomonadati</taxon>
        <taxon>Pseudomonadota</taxon>
        <taxon>Alphaproteobacteria</taxon>
        <taxon>Hyphomicrobiales</taxon>
        <taxon>Hyphomicrobiaceae</taxon>
        <taxon>Dichotomicrobium</taxon>
    </lineage>
</organism>
<gene>
    <name evidence="7" type="ORF">BXY53_1968</name>
</gene>
<reference evidence="7 8" key="1">
    <citation type="submission" date="2018-08" db="EMBL/GenBank/DDBJ databases">
        <title>Genomic Encyclopedia of Archaeal and Bacterial Type Strains, Phase II (KMG-II): from individual species to whole genera.</title>
        <authorList>
            <person name="Goeker M."/>
        </authorList>
    </citation>
    <scope>NUCLEOTIDE SEQUENCE [LARGE SCALE GENOMIC DNA]</scope>
    <source>
        <strain evidence="7 8">DSM 5002</strain>
    </source>
</reference>
<name>A0A397QAL3_9HYPH</name>